<protein>
    <submittedName>
        <fullName evidence="3">Tyrosine-protein phosphatase</fullName>
        <ecNumber evidence="3">3.1.3.48</ecNumber>
    </submittedName>
</protein>
<dbReference type="EC" id="3.1.3.48" evidence="3"/>
<gene>
    <name evidence="3" type="primary">iphP</name>
    <name evidence="3" type="ORF">SAMEA3906487_02945</name>
</gene>
<dbReference type="PROSITE" id="PS00383">
    <property type="entry name" value="TYR_PHOSPHATASE_1"/>
    <property type="match status" value="1"/>
</dbReference>
<dbReference type="GeneID" id="56589803"/>
<dbReference type="AlphaFoldDB" id="A0A157Q0A1"/>
<name>A0A157Q0A1_9BORD</name>
<dbReference type="InterPro" id="IPR016130">
    <property type="entry name" value="Tyr_Pase_AS"/>
</dbReference>
<dbReference type="RefSeq" id="WP_025517273.1">
    <property type="nucleotide sequence ID" value="NZ_CP016340.1"/>
</dbReference>
<dbReference type="EMBL" id="LT546645">
    <property type="protein sequence ID" value="SAI71864.1"/>
    <property type="molecule type" value="Genomic_DNA"/>
</dbReference>
<dbReference type="PROSITE" id="PS50056">
    <property type="entry name" value="TYR_PHOSPHATASE_2"/>
    <property type="match status" value="1"/>
</dbReference>
<accession>A0A157Q0A1</accession>
<dbReference type="InterPro" id="IPR026893">
    <property type="entry name" value="Tyr/Ser_Pase_IphP-type"/>
</dbReference>
<dbReference type="Gene3D" id="3.90.190.10">
    <property type="entry name" value="Protein tyrosine phosphatase superfamily"/>
    <property type="match status" value="1"/>
</dbReference>
<dbReference type="OrthoDB" id="1188001at2"/>
<dbReference type="Proteomes" id="UP000076825">
    <property type="component" value="Chromosome 1"/>
</dbReference>
<proteinExistence type="inferred from homology"/>
<keyword evidence="4" id="KW-1185">Reference proteome</keyword>
<dbReference type="GO" id="GO:0004725">
    <property type="term" value="F:protein tyrosine phosphatase activity"/>
    <property type="evidence" value="ECO:0007669"/>
    <property type="project" value="UniProtKB-EC"/>
</dbReference>
<dbReference type="KEGG" id="btrm:SAMEA390648702945"/>
<dbReference type="STRING" id="123899.SAMEA3906487_02945"/>
<dbReference type="Pfam" id="PF13350">
    <property type="entry name" value="Y_phosphatase3"/>
    <property type="match status" value="1"/>
</dbReference>
<evidence type="ECO:0000313" key="3">
    <source>
        <dbReference type="EMBL" id="SAI71864.1"/>
    </source>
</evidence>
<feature type="domain" description="Tyrosine specific protein phosphatases" evidence="2">
    <location>
        <begin position="132"/>
        <end position="177"/>
    </location>
</feature>
<comment type="similarity">
    <text evidence="1">Belongs to the protein-tyrosine phosphatase family.</text>
</comment>
<sequence length="255" mass="27839">MRKASPAPAVQSVLQLDGVYNARDLGGLIGAQGKRVRSGKLFRSGNPARASSADIQRLEELGLDAVIDFRSAPEKSQDDGTFARHFNWIPMPVLDGNIQVDTLLPKLRHATPDFSTAMMTDVYRSFPTRYQEPFAAFLKQAATGQTLLFHCTAGKDRTGFAAMLLLSALGVSWPDILSDYLTSNRLNSRLFQDVLPKSFANGIPTEVMMPLLEVSPAYLETAGLAIEAACGGMEPYLRDVMGVDLDALRGHYLES</sequence>
<dbReference type="PANTHER" id="PTHR31126">
    <property type="entry name" value="TYROSINE-PROTEIN PHOSPHATASE"/>
    <property type="match status" value="1"/>
</dbReference>
<dbReference type="SUPFAM" id="SSF52799">
    <property type="entry name" value="(Phosphotyrosine protein) phosphatases II"/>
    <property type="match status" value="1"/>
</dbReference>
<keyword evidence="3" id="KW-0378">Hydrolase</keyword>
<dbReference type="InterPro" id="IPR000387">
    <property type="entry name" value="Tyr_Pase_dom"/>
</dbReference>
<dbReference type="PATRIC" id="fig|123899.6.peg.2936"/>
<dbReference type="PANTHER" id="PTHR31126:SF1">
    <property type="entry name" value="TYROSINE SPECIFIC PROTEIN PHOSPHATASES DOMAIN-CONTAINING PROTEIN"/>
    <property type="match status" value="1"/>
</dbReference>
<dbReference type="eggNOG" id="COG2365">
    <property type="taxonomic scope" value="Bacteria"/>
</dbReference>
<evidence type="ECO:0000313" key="4">
    <source>
        <dbReference type="Proteomes" id="UP000076825"/>
    </source>
</evidence>
<evidence type="ECO:0000256" key="1">
    <source>
        <dbReference type="ARBA" id="ARBA00009580"/>
    </source>
</evidence>
<dbReference type="InterPro" id="IPR029021">
    <property type="entry name" value="Prot-tyrosine_phosphatase-like"/>
</dbReference>
<evidence type="ECO:0000259" key="2">
    <source>
        <dbReference type="PROSITE" id="PS50056"/>
    </source>
</evidence>
<reference evidence="3 4" key="1">
    <citation type="submission" date="2016-04" db="EMBL/GenBank/DDBJ databases">
        <authorList>
            <consortium name="Pathogen Informatics"/>
        </authorList>
    </citation>
    <scope>NUCLEOTIDE SEQUENCE [LARGE SCALE GENOMIC DNA]</scope>
    <source>
        <strain evidence="3 4">H044680328</strain>
    </source>
</reference>
<organism evidence="3 4">
    <name type="scientific">Bordetella trematum</name>
    <dbReference type="NCBI Taxonomy" id="123899"/>
    <lineage>
        <taxon>Bacteria</taxon>
        <taxon>Pseudomonadati</taxon>
        <taxon>Pseudomonadota</taxon>
        <taxon>Betaproteobacteria</taxon>
        <taxon>Burkholderiales</taxon>
        <taxon>Alcaligenaceae</taxon>
        <taxon>Bordetella</taxon>
    </lineage>
</organism>